<dbReference type="OrthoDB" id="2547444at2759"/>
<sequence>MENVDVDSDVAFNVWCGQPEPFHIFVRFWAQLPPELQRGIFELMGINEDKVTMSRLCLVSKAWCRRFRAPIFSHLELKTVEDCQMLYRIIQSPLSAWLSAHVSALTIHITCFPHPTLWIPLLRLLPACRTIDASTYVPHLPLRRMTHSSDVKSALQNITTLKLFHCHFFSFSVLVRVLGDITLLEAIDLSEVTWSGHFPLAAADAHDICSGGFSHLRWVDVASCTNNMAVAAWTLSAASTRHTFTRGRSDDQVFPAVTWAIIDFMCTLLDDEKVRNATFSVTDPTADAYVFTGSVWAYTPQHSSRTGIGNVSISTARSSDTVVGDAGTQWTVRDVKICDSETADPDSNYGSRISYLDTRNWTVLAPLLDAFSRLQSFTVGCLDDRPEDSFQEVSDRVLSAANGHPAVTMAWIPDV</sequence>
<organism evidence="1 2">
    <name type="scientific">Phanerochaete sordida</name>
    <dbReference type="NCBI Taxonomy" id="48140"/>
    <lineage>
        <taxon>Eukaryota</taxon>
        <taxon>Fungi</taxon>
        <taxon>Dikarya</taxon>
        <taxon>Basidiomycota</taxon>
        <taxon>Agaricomycotina</taxon>
        <taxon>Agaricomycetes</taxon>
        <taxon>Polyporales</taxon>
        <taxon>Phanerochaetaceae</taxon>
        <taxon>Phanerochaete</taxon>
    </lineage>
</organism>
<protein>
    <recommendedName>
        <fullName evidence="3">F-box domain-containing protein</fullName>
    </recommendedName>
</protein>
<evidence type="ECO:0008006" key="3">
    <source>
        <dbReference type="Google" id="ProtNLM"/>
    </source>
</evidence>
<proteinExistence type="predicted"/>
<dbReference type="EMBL" id="BPQB01000022">
    <property type="protein sequence ID" value="GJE91674.1"/>
    <property type="molecule type" value="Genomic_DNA"/>
</dbReference>
<gene>
    <name evidence="1" type="ORF">PsYK624_078240</name>
</gene>
<dbReference type="Proteomes" id="UP000703269">
    <property type="component" value="Unassembled WGS sequence"/>
</dbReference>
<dbReference type="AlphaFoldDB" id="A0A9P3LEJ5"/>
<dbReference type="SUPFAM" id="SSF52047">
    <property type="entry name" value="RNI-like"/>
    <property type="match status" value="1"/>
</dbReference>
<comment type="caution">
    <text evidence="1">The sequence shown here is derived from an EMBL/GenBank/DDBJ whole genome shotgun (WGS) entry which is preliminary data.</text>
</comment>
<evidence type="ECO:0000313" key="1">
    <source>
        <dbReference type="EMBL" id="GJE91674.1"/>
    </source>
</evidence>
<keyword evidence="2" id="KW-1185">Reference proteome</keyword>
<name>A0A9P3LEJ5_9APHY</name>
<accession>A0A9P3LEJ5</accession>
<reference evidence="1 2" key="1">
    <citation type="submission" date="2021-08" db="EMBL/GenBank/DDBJ databases">
        <title>Draft Genome Sequence of Phanerochaete sordida strain YK-624.</title>
        <authorList>
            <person name="Mori T."/>
            <person name="Dohra H."/>
            <person name="Suzuki T."/>
            <person name="Kawagishi H."/>
            <person name="Hirai H."/>
        </authorList>
    </citation>
    <scope>NUCLEOTIDE SEQUENCE [LARGE SCALE GENOMIC DNA]</scope>
    <source>
        <strain evidence="1 2">YK-624</strain>
    </source>
</reference>
<evidence type="ECO:0000313" key="2">
    <source>
        <dbReference type="Proteomes" id="UP000703269"/>
    </source>
</evidence>